<evidence type="ECO:0000256" key="2">
    <source>
        <dbReference type="ARBA" id="ARBA00022692"/>
    </source>
</evidence>
<feature type="transmembrane region" description="Helical" evidence="5">
    <location>
        <begin position="97"/>
        <end position="118"/>
    </location>
</feature>
<dbReference type="Proteomes" id="UP000198661">
    <property type="component" value="Unassembled WGS sequence"/>
</dbReference>
<feature type="domain" description="Ion transport" evidence="6">
    <location>
        <begin position="25"/>
        <end position="244"/>
    </location>
</feature>
<keyword evidence="3 5" id="KW-1133">Transmembrane helix</keyword>
<dbReference type="EMBL" id="FOOK01000003">
    <property type="protein sequence ID" value="SFF70799.1"/>
    <property type="molecule type" value="Genomic_DNA"/>
</dbReference>
<keyword evidence="7" id="KW-0407">Ion channel</keyword>
<dbReference type="InterPro" id="IPR027359">
    <property type="entry name" value="Volt_channel_dom_sf"/>
</dbReference>
<evidence type="ECO:0000256" key="5">
    <source>
        <dbReference type="SAM" id="Phobius"/>
    </source>
</evidence>
<dbReference type="Gene3D" id="1.10.287.70">
    <property type="match status" value="1"/>
</dbReference>
<dbReference type="GO" id="GO:0001518">
    <property type="term" value="C:voltage-gated sodium channel complex"/>
    <property type="evidence" value="ECO:0007669"/>
    <property type="project" value="TreeGrafter"/>
</dbReference>
<dbReference type="PANTHER" id="PTHR10037">
    <property type="entry name" value="VOLTAGE-GATED CATION CHANNEL CALCIUM AND SODIUM"/>
    <property type="match status" value="1"/>
</dbReference>
<dbReference type="RefSeq" id="WP_092035714.1">
    <property type="nucleotide sequence ID" value="NZ_FOOK01000003.1"/>
</dbReference>
<dbReference type="STRING" id="201973.SAMN04488025_10367"/>
<dbReference type="InterPro" id="IPR005821">
    <property type="entry name" value="Ion_trans_dom"/>
</dbReference>
<dbReference type="InterPro" id="IPR043203">
    <property type="entry name" value="VGCC_Ca_Na"/>
</dbReference>
<keyword evidence="4 5" id="KW-0472">Membrane</keyword>
<reference evidence="7 8" key="1">
    <citation type="submission" date="2016-10" db="EMBL/GenBank/DDBJ databases">
        <authorList>
            <person name="de Groot N.N."/>
        </authorList>
    </citation>
    <scope>NUCLEOTIDE SEQUENCE [LARGE SCALE GENOMIC DNA]</scope>
    <source>
        <strain evidence="7 8">DSM 44945</strain>
    </source>
</reference>
<keyword evidence="8" id="KW-1185">Reference proteome</keyword>
<evidence type="ECO:0000256" key="4">
    <source>
        <dbReference type="ARBA" id="ARBA00023136"/>
    </source>
</evidence>
<evidence type="ECO:0000313" key="7">
    <source>
        <dbReference type="EMBL" id="SFF70799.1"/>
    </source>
</evidence>
<evidence type="ECO:0000259" key="6">
    <source>
        <dbReference type="Pfam" id="PF00520"/>
    </source>
</evidence>
<dbReference type="PANTHER" id="PTHR10037:SF62">
    <property type="entry name" value="SODIUM CHANNEL PROTEIN 60E"/>
    <property type="match status" value="1"/>
</dbReference>
<evidence type="ECO:0000256" key="3">
    <source>
        <dbReference type="ARBA" id="ARBA00022989"/>
    </source>
</evidence>
<name>A0A1I2KWU3_9BACL</name>
<protein>
    <submittedName>
        <fullName evidence="7">Voltage-gated sodium channel</fullName>
    </submittedName>
</protein>
<feature type="transmembrane region" description="Helical" evidence="5">
    <location>
        <begin position="211"/>
        <end position="235"/>
    </location>
</feature>
<evidence type="ECO:0000256" key="1">
    <source>
        <dbReference type="ARBA" id="ARBA00004141"/>
    </source>
</evidence>
<comment type="subcellular location">
    <subcellularLocation>
        <location evidence="1">Membrane</location>
        <topology evidence="1">Multi-pass membrane protein</topology>
    </subcellularLocation>
</comment>
<keyword evidence="2 5" id="KW-0812">Transmembrane</keyword>
<feature type="transmembrane region" description="Helical" evidence="5">
    <location>
        <begin position="27"/>
        <end position="45"/>
    </location>
</feature>
<dbReference type="AlphaFoldDB" id="A0A1I2KWU3"/>
<accession>A0A1I2KWU3</accession>
<dbReference type="SUPFAM" id="SSF81324">
    <property type="entry name" value="Voltage-gated potassium channels"/>
    <property type="match status" value="1"/>
</dbReference>
<proteinExistence type="predicted"/>
<dbReference type="OrthoDB" id="5297065at2"/>
<evidence type="ECO:0000313" key="8">
    <source>
        <dbReference type="Proteomes" id="UP000198661"/>
    </source>
</evidence>
<gene>
    <name evidence="7" type="ORF">SAMN04488025_10367</name>
</gene>
<feature type="transmembrane region" description="Helical" evidence="5">
    <location>
        <begin position="139"/>
        <end position="161"/>
    </location>
</feature>
<dbReference type="Pfam" id="PF00520">
    <property type="entry name" value="Ion_trans"/>
    <property type="match status" value="1"/>
</dbReference>
<dbReference type="GO" id="GO:0005248">
    <property type="term" value="F:voltage-gated sodium channel activity"/>
    <property type="evidence" value="ECO:0007669"/>
    <property type="project" value="TreeGrafter"/>
</dbReference>
<sequence>MSELQAEKQRVRWWSGYWIKKIVEHPLFSNTVIVVILLNAILVGLETYPQIANQHHTLFYIMDRCILAVFTIELGLRLLSEKPFYRFFQDPWNVFDFLLVVSGYVFVGAHFMTVFRVLRILRVLRAISAIPSLRRLVEALILTIPTLGNISLLLGLFFYIFAVTGTTLFAKASPEYFGSLHQSFLTLFQMVTLESWASDIMRPLLEKVPWAWIYFVLFIMMGTFVILNLFVGIIVNKVENIEDTKVDDLYREVHRLRLEIAELKKLIHQAKE</sequence>
<keyword evidence="7" id="KW-0406">Ion transport</keyword>
<organism evidence="7 8">
    <name type="scientific">Planifilum fulgidum</name>
    <dbReference type="NCBI Taxonomy" id="201973"/>
    <lineage>
        <taxon>Bacteria</taxon>
        <taxon>Bacillati</taxon>
        <taxon>Bacillota</taxon>
        <taxon>Bacilli</taxon>
        <taxon>Bacillales</taxon>
        <taxon>Thermoactinomycetaceae</taxon>
        <taxon>Planifilum</taxon>
    </lineage>
</organism>
<dbReference type="Gene3D" id="1.20.120.350">
    <property type="entry name" value="Voltage-gated potassium channels. Chain C"/>
    <property type="match status" value="1"/>
</dbReference>
<keyword evidence="7" id="KW-0813">Transport</keyword>